<name>A0A0W4ZS36_PNEJ7</name>
<protein>
    <recommendedName>
        <fullName evidence="5">PPPDE domain-containing protein</fullName>
    </recommendedName>
</protein>
<proteinExistence type="inferred from homology"/>
<dbReference type="GO" id="GO:0006508">
    <property type="term" value="P:proteolysis"/>
    <property type="evidence" value="ECO:0007669"/>
    <property type="project" value="UniProtKB-KW"/>
</dbReference>
<dbReference type="Gene3D" id="3.90.1720.30">
    <property type="entry name" value="PPPDE domains"/>
    <property type="match status" value="1"/>
</dbReference>
<evidence type="ECO:0000313" key="7">
    <source>
        <dbReference type="Proteomes" id="UP000053447"/>
    </source>
</evidence>
<organism evidence="6 7">
    <name type="scientific">Pneumocystis jirovecii (strain RU7)</name>
    <name type="common">Human pneumocystis pneumonia agent</name>
    <dbReference type="NCBI Taxonomy" id="1408657"/>
    <lineage>
        <taxon>Eukaryota</taxon>
        <taxon>Fungi</taxon>
        <taxon>Dikarya</taxon>
        <taxon>Ascomycota</taxon>
        <taxon>Taphrinomycotina</taxon>
        <taxon>Pneumocystomycetes</taxon>
        <taxon>Pneumocystaceae</taxon>
        <taxon>Pneumocystis</taxon>
    </lineage>
</organism>
<keyword evidence="3" id="KW-0378">Hydrolase</keyword>
<dbReference type="PANTHER" id="PTHR12378:SF80">
    <property type="entry name" value="IP06716P-RELATED"/>
    <property type="match status" value="1"/>
</dbReference>
<evidence type="ECO:0000256" key="1">
    <source>
        <dbReference type="ARBA" id="ARBA00008140"/>
    </source>
</evidence>
<dbReference type="OrthoDB" id="412286at2759"/>
<dbReference type="GO" id="GO:0016579">
    <property type="term" value="P:protein deubiquitination"/>
    <property type="evidence" value="ECO:0007669"/>
    <property type="project" value="TreeGrafter"/>
</dbReference>
<feature type="region of interest" description="Disordered" evidence="4">
    <location>
        <begin position="186"/>
        <end position="205"/>
    </location>
</feature>
<evidence type="ECO:0000259" key="5">
    <source>
        <dbReference type="PROSITE" id="PS51858"/>
    </source>
</evidence>
<dbReference type="GeneID" id="28939757"/>
<keyword evidence="7" id="KW-1185">Reference proteome</keyword>
<dbReference type="Pfam" id="PF05903">
    <property type="entry name" value="Peptidase_C97"/>
    <property type="match status" value="1"/>
</dbReference>
<gene>
    <name evidence="6" type="ORF">T551_01239</name>
</gene>
<sequence>MARTSVSINIYDLLPEGALSSIAWALGVGIYHSGVVIGDKEYAYGGHPVENVSGIYTTVPRTLPPGGRFRTCIRYGYITMTEKEIEEVVLDVGREFQGPSYNLLTRNCNHFTTHLLYRLTAFSTPKWLNRAAAIGVAFPYVVPSGWIEPPTADTVGAVGTAGTVDTVDTVNTVDIVDIVEIEEILDNDTSPELSEPHSSSTSDHS</sequence>
<dbReference type="AlphaFoldDB" id="A0A0W4ZS36"/>
<feature type="compositionally biased region" description="Low complexity" evidence="4">
    <location>
        <begin position="190"/>
        <end position="205"/>
    </location>
</feature>
<comment type="similarity">
    <text evidence="1">Belongs to the DeSI family.</text>
</comment>
<evidence type="ECO:0000256" key="4">
    <source>
        <dbReference type="SAM" id="MobiDB-lite"/>
    </source>
</evidence>
<dbReference type="STRING" id="1408657.A0A0W4ZS36"/>
<dbReference type="eggNOG" id="KOG0324">
    <property type="taxonomic scope" value="Eukaryota"/>
</dbReference>
<reference evidence="7" key="1">
    <citation type="journal article" date="2016" name="Nat. Commun.">
        <title>Genome analysis of three Pneumocystis species reveals adaptation mechanisms to life exclusively in mammalian hosts.</title>
        <authorList>
            <person name="Ma L."/>
            <person name="Chen Z."/>
            <person name="Huang D.W."/>
            <person name="Kutty G."/>
            <person name="Ishihara M."/>
            <person name="Wang H."/>
            <person name="Abouelleil A."/>
            <person name="Bishop L."/>
            <person name="Davey E."/>
            <person name="Deng R."/>
            <person name="Deng X."/>
            <person name="Fan L."/>
            <person name="Fantoni G."/>
            <person name="Fitzgerald M."/>
            <person name="Gogineni E."/>
            <person name="Goldberg J.M."/>
            <person name="Handley G."/>
            <person name="Hu X."/>
            <person name="Huber C."/>
            <person name="Jiao X."/>
            <person name="Jones K."/>
            <person name="Levin J.Z."/>
            <person name="Liu Y."/>
            <person name="Macdonald P."/>
            <person name="Melnikov A."/>
            <person name="Raley C."/>
            <person name="Sassi M."/>
            <person name="Sherman B.T."/>
            <person name="Song X."/>
            <person name="Sykes S."/>
            <person name="Tran B."/>
            <person name="Walsh L."/>
            <person name="Xia Y."/>
            <person name="Yang J."/>
            <person name="Young S."/>
            <person name="Zeng Q."/>
            <person name="Zheng X."/>
            <person name="Stephens R."/>
            <person name="Nusbaum C."/>
            <person name="Birren B.W."/>
            <person name="Azadi P."/>
            <person name="Lempicki R.A."/>
            <person name="Cuomo C.A."/>
            <person name="Kovacs J.A."/>
        </authorList>
    </citation>
    <scope>NUCLEOTIDE SEQUENCE [LARGE SCALE GENOMIC DNA]</scope>
    <source>
        <strain evidence="7">RU7</strain>
    </source>
</reference>
<dbReference type="PROSITE" id="PS51858">
    <property type="entry name" value="PPPDE"/>
    <property type="match status" value="1"/>
</dbReference>
<dbReference type="InterPro" id="IPR008580">
    <property type="entry name" value="PPPDE_dom"/>
</dbReference>
<dbReference type="PANTHER" id="PTHR12378">
    <property type="entry name" value="DESUMOYLATING ISOPEPTIDASE"/>
    <property type="match status" value="1"/>
</dbReference>
<evidence type="ECO:0000256" key="3">
    <source>
        <dbReference type="ARBA" id="ARBA00022801"/>
    </source>
</evidence>
<evidence type="ECO:0000313" key="6">
    <source>
        <dbReference type="EMBL" id="KTW31166.1"/>
    </source>
</evidence>
<accession>A0A0W4ZS36</accession>
<keyword evidence="2" id="KW-0645">Protease</keyword>
<dbReference type="RefSeq" id="XP_018230156.1">
    <property type="nucleotide sequence ID" value="XM_018373502.1"/>
</dbReference>
<dbReference type="Proteomes" id="UP000053447">
    <property type="component" value="Unassembled WGS sequence"/>
</dbReference>
<comment type="caution">
    <text evidence="6">The sequence shown here is derived from an EMBL/GenBank/DDBJ whole genome shotgun (WGS) entry which is preliminary data.</text>
</comment>
<dbReference type="SMART" id="SM01179">
    <property type="entry name" value="DUF862"/>
    <property type="match status" value="1"/>
</dbReference>
<dbReference type="InterPro" id="IPR042266">
    <property type="entry name" value="PPPDE_sf"/>
</dbReference>
<feature type="domain" description="PPPDE" evidence="5">
    <location>
        <begin position="4"/>
        <end position="146"/>
    </location>
</feature>
<dbReference type="EMBL" id="LFWA01000005">
    <property type="protein sequence ID" value="KTW31166.1"/>
    <property type="molecule type" value="Genomic_DNA"/>
</dbReference>
<evidence type="ECO:0000256" key="2">
    <source>
        <dbReference type="ARBA" id="ARBA00022670"/>
    </source>
</evidence>
<dbReference type="VEuPathDB" id="FungiDB:T551_01239"/>
<dbReference type="GO" id="GO:0101005">
    <property type="term" value="F:deubiquitinase activity"/>
    <property type="evidence" value="ECO:0007669"/>
    <property type="project" value="TreeGrafter"/>
</dbReference>